<evidence type="ECO:0000313" key="2">
    <source>
        <dbReference type="EMBL" id="GAA4998604.1"/>
    </source>
</evidence>
<dbReference type="Gene3D" id="1.10.10.800">
    <property type="match status" value="1"/>
</dbReference>
<dbReference type="InterPro" id="IPR051411">
    <property type="entry name" value="Polyketide_trans_af380"/>
</dbReference>
<name>A0ABP9II09_9ACTN</name>
<dbReference type="Proteomes" id="UP001501759">
    <property type="component" value="Unassembled WGS sequence"/>
</dbReference>
<dbReference type="PANTHER" id="PTHR47751">
    <property type="entry name" value="SUPERFAMILY HYDROLASE, PUTATIVE (AFU_ORTHOLOGUE AFUA_2G16580)-RELATED"/>
    <property type="match status" value="1"/>
</dbReference>
<dbReference type="PANTHER" id="PTHR47751:SF1">
    <property type="entry name" value="SUPERFAMILY HYDROLASE, PUTATIVE (AFU_ORTHOLOGUE AFUA_2G16580)-RELATED"/>
    <property type="match status" value="1"/>
</dbReference>
<feature type="compositionally biased region" description="Basic residues" evidence="1">
    <location>
        <begin position="118"/>
        <end position="131"/>
    </location>
</feature>
<dbReference type="EMBL" id="BAABKB010000002">
    <property type="protein sequence ID" value="GAA4998604.1"/>
    <property type="molecule type" value="Genomic_DNA"/>
</dbReference>
<feature type="compositionally biased region" description="Basic and acidic residues" evidence="1">
    <location>
        <begin position="54"/>
        <end position="76"/>
    </location>
</feature>
<comment type="caution">
    <text evidence="2">The sequence shown here is derived from an EMBL/GenBank/DDBJ whole genome shotgun (WGS) entry which is preliminary data.</text>
</comment>
<reference evidence="3" key="1">
    <citation type="journal article" date="2019" name="Int. J. Syst. Evol. Microbiol.">
        <title>The Global Catalogue of Microorganisms (GCM) 10K type strain sequencing project: providing services to taxonomists for standard genome sequencing and annotation.</title>
        <authorList>
            <consortium name="The Broad Institute Genomics Platform"/>
            <consortium name="The Broad Institute Genome Sequencing Center for Infectious Disease"/>
            <person name="Wu L."/>
            <person name="Ma J."/>
        </authorList>
    </citation>
    <scope>NUCLEOTIDE SEQUENCE [LARGE SCALE GENOMIC DNA]</scope>
    <source>
        <strain evidence="3">JCM 18409</strain>
    </source>
</reference>
<evidence type="ECO:0000313" key="3">
    <source>
        <dbReference type="Proteomes" id="UP001501759"/>
    </source>
</evidence>
<dbReference type="InterPro" id="IPR029058">
    <property type="entry name" value="AB_hydrolase_fold"/>
</dbReference>
<proteinExistence type="predicted"/>
<organism evidence="2 3">
    <name type="scientific">Streptomyces siamensis</name>
    <dbReference type="NCBI Taxonomy" id="1274986"/>
    <lineage>
        <taxon>Bacteria</taxon>
        <taxon>Bacillati</taxon>
        <taxon>Actinomycetota</taxon>
        <taxon>Actinomycetes</taxon>
        <taxon>Kitasatosporales</taxon>
        <taxon>Streptomycetaceae</taxon>
        <taxon>Streptomyces</taxon>
    </lineage>
</organism>
<dbReference type="Gene3D" id="3.40.50.1820">
    <property type="entry name" value="alpha/beta hydrolase"/>
    <property type="match status" value="1"/>
</dbReference>
<gene>
    <name evidence="2" type="ORF">GCM10023335_10330</name>
</gene>
<sequence>MTNAGASGGYVPYAAQTEHRIKAVATVSGAEMGALFREGLGGGQSEDVIRDMLDQAGRDRPAEARGEKPRLEHVAPETEADAEGWPTLYQEGRDHTAEHPGVGTSEPLHLGDDPRSTARARQRRPGRHRRR</sequence>
<keyword evidence="3" id="KW-1185">Reference proteome</keyword>
<protein>
    <submittedName>
        <fullName evidence="2">Uncharacterized protein</fullName>
    </submittedName>
</protein>
<dbReference type="RefSeq" id="WP_345641811.1">
    <property type="nucleotide sequence ID" value="NZ_BAABKB010000002.1"/>
</dbReference>
<evidence type="ECO:0000256" key="1">
    <source>
        <dbReference type="SAM" id="MobiDB-lite"/>
    </source>
</evidence>
<feature type="region of interest" description="Disordered" evidence="1">
    <location>
        <begin position="54"/>
        <end position="131"/>
    </location>
</feature>
<accession>A0ABP9II09</accession>